<evidence type="ECO:0000313" key="1">
    <source>
        <dbReference type="EMBL" id="KAH9477600.1"/>
    </source>
</evidence>
<organism evidence="1 2">
    <name type="scientific">Psilocybe cubensis</name>
    <name type="common">Psychedelic mushroom</name>
    <name type="synonym">Stropharia cubensis</name>
    <dbReference type="NCBI Taxonomy" id="181762"/>
    <lineage>
        <taxon>Eukaryota</taxon>
        <taxon>Fungi</taxon>
        <taxon>Dikarya</taxon>
        <taxon>Basidiomycota</taxon>
        <taxon>Agaricomycotina</taxon>
        <taxon>Agaricomycetes</taxon>
        <taxon>Agaricomycetidae</taxon>
        <taxon>Agaricales</taxon>
        <taxon>Agaricineae</taxon>
        <taxon>Strophariaceae</taxon>
        <taxon>Psilocybe</taxon>
    </lineage>
</organism>
<keyword evidence="2" id="KW-1185">Reference proteome</keyword>
<gene>
    <name evidence="1" type="ORF">JR316_0009822</name>
</gene>
<protein>
    <submittedName>
        <fullName evidence="1">Uncharacterized protein</fullName>
    </submittedName>
</protein>
<comment type="caution">
    <text evidence="1">The sequence shown here is derived from an EMBL/GenBank/DDBJ whole genome shotgun (WGS) entry which is preliminary data.</text>
</comment>
<proteinExistence type="predicted"/>
<name>A0ACB8GQ48_PSICU</name>
<dbReference type="EMBL" id="JAFIQS020000009">
    <property type="protein sequence ID" value="KAH9477600.1"/>
    <property type="molecule type" value="Genomic_DNA"/>
</dbReference>
<reference evidence="1" key="1">
    <citation type="submission" date="2021-10" db="EMBL/GenBank/DDBJ databases">
        <title>Psilocybe cubensis genome.</title>
        <authorList>
            <person name="Mckernan K.J."/>
            <person name="Crawford S."/>
            <person name="Trippe A."/>
            <person name="Kane L.T."/>
            <person name="Mclaughlin S."/>
        </authorList>
    </citation>
    <scope>NUCLEOTIDE SEQUENCE</scope>
    <source>
        <strain evidence="1">MGC-MH-2018</strain>
    </source>
</reference>
<sequence>MLSDVVKKEDPTSLKLASGRGAKRRKEKKSTASHYTQHHTNLSKRKALEETATFDTNMTRGNQKGGGGEQRKRGYPRRNLELPPETYQPVD</sequence>
<dbReference type="Proteomes" id="UP000664032">
    <property type="component" value="Unassembled WGS sequence"/>
</dbReference>
<evidence type="ECO:0000313" key="2">
    <source>
        <dbReference type="Proteomes" id="UP000664032"/>
    </source>
</evidence>
<accession>A0ACB8GQ48</accession>